<dbReference type="Gene3D" id="3.40.50.1010">
    <property type="entry name" value="5'-nuclease"/>
    <property type="match status" value="1"/>
</dbReference>
<evidence type="ECO:0000259" key="2">
    <source>
        <dbReference type="SMART" id="SM00670"/>
    </source>
</evidence>
<dbReference type="SMART" id="SM00670">
    <property type="entry name" value="PINc"/>
    <property type="match status" value="1"/>
</dbReference>
<dbReference type="Pfam" id="PF01850">
    <property type="entry name" value="PIN"/>
    <property type="match status" value="1"/>
</dbReference>
<dbReference type="SUPFAM" id="SSF88723">
    <property type="entry name" value="PIN domain-like"/>
    <property type="match status" value="1"/>
</dbReference>
<sequence>MKYFFDTNVIIDLLGQNKKLDDKRESKEEEQQRKKEAKLKAQERLEKVLLEENSEIFINRLVFVEALRTIHFTHSKKFREAKNTLDSFTKVNIKQEIYNEAIEFSRFCHSKGVKLKGKCEAIDFLHFMTAKYYELTIISNDKDLEKLEEQYIKFLEKNLCNSPFHLKKRQ</sequence>
<feature type="coiled-coil region" evidence="1">
    <location>
        <begin position="10"/>
        <end position="47"/>
    </location>
</feature>
<gene>
    <name evidence="3" type="ORF">MNB_SV-12-1465</name>
</gene>
<proteinExistence type="predicted"/>
<evidence type="ECO:0000313" key="3">
    <source>
        <dbReference type="EMBL" id="SFV51685.1"/>
    </source>
</evidence>
<reference evidence="3" key="1">
    <citation type="submission" date="2016-10" db="EMBL/GenBank/DDBJ databases">
        <authorList>
            <person name="de Groot N.N."/>
        </authorList>
    </citation>
    <scope>NUCLEOTIDE SEQUENCE</scope>
</reference>
<name>A0A1W1BDY3_9ZZZZ</name>
<dbReference type="InterPro" id="IPR002716">
    <property type="entry name" value="PIN_dom"/>
</dbReference>
<keyword evidence="1" id="KW-0175">Coiled coil</keyword>
<organism evidence="3">
    <name type="scientific">hydrothermal vent metagenome</name>
    <dbReference type="NCBI Taxonomy" id="652676"/>
    <lineage>
        <taxon>unclassified sequences</taxon>
        <taxon>metagenomes</taxon>
        <taxon>ecological metagenomes</taxon>
    </lineage>
</organism>
<dbReference type="InterPro" id="IPR029060">
    <property type="entry name" value="PIN-like_dom_sf"/>
</dbReference>
<accession>A0A1W1BDY3</accession>
<evidence type="ECO:0000256" key="1">
    <source>
        <dbReference type="SAM" id="Coils"/>
    </source>
</evidence>
<dbReference type="AlphaFoldDB" id="A0A1W1BDY3"/>
<feature type="domain" description="PIN" evidence="2">
    <location>
        <begin position="1"/>
        <end position="146"/>
    </location>
</feature>
<protein>
    <recommendedName>
        <fullName evidence="2">PIN domain-containing protein</fullName>
    </recommendedName>
</protein>
<dbReference type="EMBL" id="FPHE01000023">
    <property type="protein sequence ID" value="SFV51685.1"/>
    <property type="molecule type" value="Genomic_DNA"/>
</dbReference>